<evidence type="ECO:0000256" key="3">
    <source>
        <dbReference type="ARBA" id="ARBA00022989"/>
    </source>
</evidence>
<evidence type="ECO:0000256" key="1">
    <source>
        <dbReference type="ARBA" id="ARBA00004141"/>
    </source>
</evidence>
<evidence type="ECO:0000313" key="8">
    <source>
        <dbReference type="Proteomes" id="UP001161409"/>
    </source>
</evidence>
<keyword evidence="2 5" id="KW-0812">Transmembrane</keyword>
<feature type="transmembrane region" description="Helical" evidence="5">
    <location>
        <begin position="144"/>
        <end position="162"/>
    </location>
</feature>
<dbReference type="EMBL" id="BSNF01000001">
    <property type="protein sequence ID" value="GLQ06025.1"/>
    <property type="molecule type" value="Genomic_DNA"/>
</dbReference>
<feature type="transmembrane region" description="Helical" evidence="5">
    <location>
        <begin position="73"/>
        <end position="95"/>
    </location>
</feature>
<keyword evidence="3 5" id="KW-1133">Transmembrane helix</keyword>
<feature type="transmembrane region" description="Helical" evidence="5">
    <location>
        <begin position="123"/>
        <end position="138"/>
    </location>
</feature>
<evidence type="ECO:0000259" key="6">
    <source>
        <dbReference type="Pfam" id="PF07298"/>
    </source>
</evidence>
<evidence type="ECO:0000256" key="4">
    <source>
        <dbReference type="ARBA" id="ARBA00023136"/>
    </source>
</evidence>
<proteinExistence type="predicted"/>
<evidence type="ECO:0000256" key="5">
    <source>
        <dbReference type="SAM" id="Phobius"/>
    </source>
</evidence>
<keyword evidence="8" id="KW-1185">Reference proteome</keyword>
<feature type="transmembrane region" description="Helical" evidence="5">
    <location>
        <begin position="6"/>
        <end position="26"/>
    </location>
</feature>
<organism evidence="7 8">
    <name type="scientific">Sneathiella chinensis</name>
    <dbReference type="NCBI Taxonomy" id="349750"/>
    <lineage>
        <taxon>Bacteria</taxon>
        <taxon>Pseudomonadati</taxon>
        <taxon>Pseudomonadota</taxon>
        <taxon>Alphaproteobacteria</taxon>
        <taxon>Sneathiellales</taxon>
        <taxon>Sneathiellaceae</taxon>
        <taxon>Sneathiella</taxon>
    </lineage>
</organism>
<reference evidence="7" key="2">
    <citation type="submission" date="2023-01" db="EMBL/GenBank/DDBJ databases">
        <title>Draft genome sequence of Sneathiella chinensis strain NBRC 103408.</title>
        <authorList>
            <person name="Sun Q."/>
            <person name="Mori K."/>
        </authorList>
    </citation>
    <scope>NUCLEOTIDE SEQUENCE</scope>
    <source>
        <strain evidence="7">NBRC 103408</strain>
    </source>
</reference>
<dbReference type="InterPro" id="IPR009915">
    <property type="entry name" value="NnrU_dom"/>
</dbReference>
<dbReference type="Gene3D" id="1.20.120.1630">
    <property type="match status" value="1"/>
</dbReference>
<gene>
    <name evidence="7" type="primary">nnrU</name>
    <name evidence="7" type="ORF">GCM10007924_12460</name>
</gene>
<accession>A0ABQ5U492</accession>
<feature type="domain" description="NnrU" evidence="6">
    <location>
        <begin position="8"/>
        <end position="227"/>
    </location>
</feature>
<feature type="transmembrane region" description="Helical" evidence="5">
    <location>
        <begin position="38"/>
        <end position="61"/>
    </location>
</feature>
<dbReference type="Proteomes" id="UP001161409">
    <property type="component" value="Unassembled WGS sequence"/>
</dbReference>
<reference evidence="7" key="1">
    <citation type="journal article" date="2014" name="Int. J. Syst. Evol. Microbiol.">
        <title>Complete genome of a new Firmicutes species belonging to the dominant human colonic microbiota ('Ruminococcus bicirculans') reveals two chromosomes and a selective capacity to utilize plant glucans.</title>
        <authorList>
            <consortium name="NISC Comparative Sequencing Program"/>
            <person name="Wegmann U."/>
            <person name="Louis P."/>
            <person name="Goesmann A."/>
            <person name="Henrissat B."/>
            <person name="Duncan S.H."/>
            <person name="Flint H.J."/>
        </authorList>
    </citation>
    <scope>NUCLEOTIDE SEQUENCE</scope>
    <source>
        <strain evidence="7">NBRC 103408</strain>
    </source>
</reference>
<sequence>MTGTMSSLWLASIAFLALHIIPSSFLREKLVSGMGLRAYLIGYSLLSGAAFVWMIMAFVAAPYGDLLWQVGNWGRYGAIGIMVVASILLVSAYATRSPTAIGGEKALQADAARHGMHAVTRHPLMWSLVLWAVAHLLNNGDVKSVIFFVTLGGLALAGTFLIDVRRARDLGADWQDYAAHTSNIPFAALLTGRASISVRRVWWQVLLGLVVFMAFFHLHTLVIGVSPFPL</sequence>
<name>A0ABQ5U492_9PROT</name>
<feature type="transmembrane region" description="Helical" evidence="5">
    <location>
        <begin position="201"/>
        <end position="225"/>
    </location>
</feature>
<dbReference type="Pfam" id="PF07298">
    <property type="entry name" value="NnrU"/>
    <property type="match status" value="1"/>
</dbReference>
<evidence type="ECO:0000256" key="2">
    <source>
        <dbReference type="ARBA" id="ARBA00022692"/>
    </source>
</evidence>
<comment type="subcellular location">
    <subcellularLocation>
        <location evidence="1">Membrane</location>
        <topology evidence="1">Multi-pass membrane protein</topology>
    </subcellularLocation>
</comment>
<evidence type="ECO:0000313" key="7">
    <source>
        <dbReference type="EMBL" id="GLQ06025.1"/>
    </source>
</evidence>
<dbReference type="RefSeq" id="WP_169559977.1">
    <property type="nucleotide sequence ID" value="NZ_BSNF01000001.1"/>
</dbReference>
<comment type="caution">
    <text evidence="7">The sequence shown here is derived from an EMBL/GenBank/DDBJ whole genome shotgun (WGS) entry which is preliminary data.</text>
</comment>
<keyword evidence="4 5" id="KW-0472">Membrane</keyword>
<protein>
    <submittedName>
        <fullName evidence="7">NnrU protein</fullName>
    </submittedName>
</protein>